<keyword evidence="7" id="KW-1015">Disulfide bond</keyword>
<keyword evidence="4" id="KW-0732">Signal</keyword>
<dbReference type="InterPro" id="IPR017937">
    <property type="entry name" value="Thioredoxin_CS"/>
</dbReference>
<keyword evidence="14" id="KW-1185">Reference proteome</keyword>
<dbReference type="PROSITE" id="PS51352">
    <property type="entry name" value="THIOREDOXIN_2"/>
    <property type="match status" value="1"/>
</dbReference>
<gene>
    <name evidence="13" type="ORF">TCLT_LOCUS1833</name>
</gene>
<evidence type="ECO:0000256" key="1">
    <source>
        <dbReference type="ARBA" id="ARBA00001974"/>
    </source>
</evidence>
<dbReference type="WBParaSite" id="TCLT_0000183201-mRNA-1">
    <property type="protein sequence ID" value="TCLT_0000183201-mRNA-1"/>
    <property type="gene ID" value="TCLT_0000183201"/>
</dbReference>
<evidence type="ECO:0000256" key="9">
    <source>
        <dbReference type="ARBA" id="ARBA00048864"/>
    </source>
</evidence>
<dbReference type="InterPro" id="IPR036774">
    <property type="entry name" value="ERV/ALR_sulphydryl_oxid_sf"/>
</dbReference>
<dbReference type="GO" id="GO:0005615">
    <property type="term" value="C:extracellular space"/>
    <property type="evidence" value="ECO:0007669"/>
    <property type="project" value="TreeGrafter"/>
</dbReference>
<name>A0A158RB37_THECL</name>
<reference evidence="13 14" key="2">
    <citation type="submission" date="2018-11" db="EMBL/GenBank/DDBJ databases">
        <authorList>
            <consortium name="Pathogen Informatics"/>
        </authorList>
    </citation>
    <scope>NUCLEOTIDE SEQUENCE [LARGE SCALE GENOMIC DNA]</scope>
</reference>
<dbReference type="Proteomes" id="UP000276776">
    <property type="component" value="Unassembled WGS sequence"/>
</dbReference>
<protein>
    <recommendedName>
        <fullName evidence="10">Sulfhydryl oxidase</fullName>
        <ecNumber evidence="10">1.8.3.2</ecNumber>
    </recommendedName>
</protein>
<organism evidence="15">
    <name type="scientific">Thelazia callipaeda</name>
    <name type="common">Oriental eyeworm</name>
    <name type="synonym">Parasitic nematode</name>
    <dbReference type="NCBI Taxonomy" id="103827"/>
    <lineage>
        <taxon>Eukaryota</taxon>
        <taxon>Metazoa</taxon>
        <taxon>Ecdysozoa</taxon>
        <taxon>Nematoda</taxon>
        <taxon>Chromadorea</taxon>
        <taxon>Rhabditida</taxon>
        <taxon>Spirurina</taxon>
        <taxon>Spiruromorpha</taxon>
        <taxon>Thelazioidea</taxon>
        <taxon>Thelaziidae</taxon>
        <taxon>Thelazia</taxon>
    </lineage>
</organism>
<dbReference type="EMBL" id="UYYF01000282">
    <property type="protein sequence ID" value="VDM97477.1"/>
    <property type="molecule type" value="Genomic_DNA"/>
</dbReference>
<dbReference type="SUPFAM" id="SSF69000">
    <property type="entry name" value="FAD-dependent thiol oxidase"/>
    <property type="match status" value="1"/>
</dbReference>
<keyword evidence="10" id="KW-0472">Membrane</keyword>
<dbReference type="Pfam" id="PF04777">
    <property type="entry name" value="Evr1_Alr"/>
    <property type="match status" value="1"/>
</dbReference>
<dbReference type="GO" id="GO:0003756">
    <property type="term" value="F:protein disulfide isomerase activity"/>
    <property type="evidence" value="ECO:0007669"/>
    <property type="project" value="TreeGrafter"/>
</dbReference>
<dbReference type="InterPro" id="IPR036249">
    <property type="entry name" value="Thioredoxin-like_sf"/>
</dbReference>
<dbReference type="Gene3D" id="1.20.120.310">
    <property type="entry name" value="ERV/ALR sulfhydryl oxidase domain"/>
    <property type="match status" value="1"/>
</dbReference>
<dbReference type="PROSITE" id="PS00194">
    <property type="entry name" value="THIOREDOXIN_1"/>
    <property type="match status" value="1"/>
</dbReference>
<evidence type="ECO:0000256" key="5">
    <source>
        <dbReference type="ARBA" id="ARBA00022827"/>
    </source>
</evidence>
<evidence type="ECO:0000256" key="8">
    <source>
        <dbReference type="ARBA" id="ARBA00023180"/>
    </source>
</evidence>
<comment type="catalytic activity">
    <reaction evidence="9 10">
        <text>2 R'C(R)SH + O2 = R'C(R)S-S(R)CR' + H2O2</text>
        <dbReference type="Rhea" id="RHEA:17357"/>
        <dbReference type="ChEBI" id="CHEBI:15379"/>
        <dbReference type="ChEBI" id="CHEBI:16240"/>
        <dbReference type="ChEBI" id="CHEBI:16520"/>
        <dbReference type="ChEBI" id="CHEBI:17412"/>
        <dbReference type="EC" id="1.8.3.2"/>
    </reaction>
</comment>
<dbReference type="Pfam" id="PF00085">
    <property type="entry name" value="Thioredoxin"/>
    <property type="match status" value="1"/>
</dbReference>
<evidence type="ECO:0000313" key="14">
    <source>
        <dbReference type="Proteomes" id="UP000276776"/>
    </source>
</evidence>
<keyword evidence="5 10" id="KW-0274">FAD</keyword>
<dbReference type="Gene3D" id="3.40.30.10">
    <property type="entry name" value="Glutaredoxin"/>
    <property type="match status" value="1"/>
</dbReference>
<evidence type="ECO:0000256" key="7">
    <source>
        <dbReference type="ARBA" id="ARBA00023157"/>
    </source>
</evidence>
<dbReference type="GO" id="GO:0006457">
    <property type="term" value="P:protein folding"/>
    <property type="evidence" value="ECO:0007669"/>
    <property type="project" value="TreeGrafter"/>
</dbReference>
<comment type="similarity">
    <text evidence="2">Belongs to the quiescin-sulfhydryl oxidase (QSOX) family.</text>
</comment>
<dbReference type="Pfam" id="PF18371">
    <property type="entry name" value="FAD_SOX"/>
    <property type="match status" value="1"/>
</dbReference>
<dbReference type="PANTHER" id="PTHR22897">
    <property type="entry name" value="QUIESCIN Q6-RELATED SULFHYDRYL OXIDASE"/>
    <property type="match status" value="1"/>
</dbReference>
<keyword evidence="6 10" id="KW-0560">Oxidoreductase</keyword>
<evidence type="ECO:0000259" key="12">
    <source>
        <dbReference type="PROSITE" id="PS51352"/>
    </source>
</evidence>
<dbReference type="AlphaFoldDB" id="A0A158RB37"/>
<dbReference type="OrthoDB" id="59470at2759"/>
<keyword evidence="8" id="KW-0325">Glycoprotein</keyword>
<dbReference type="InterPro" id="IPR039798">
    <property type="entry name" value="Sulfhydryl_oxidase"/>
</dbReference>
<comment type="cofactor">
    <cofactor evidence="1 10">
        <name>FAD</name>
        <dbReference type="ChEBI" id="CHEBI:57692"/>
    </cofactor>
</comment>
<dbReference type="Gene3D" id="1.20.120.1960">
    <property type="entry name" value="QSOX sulfhydryl oxidase domain"/>
    <property type="match status" value="1"/>
</dbReference>
<dbReference type="OMA" id="FASAKWD"/>
<dbReference type="PROSITE" id="PS51324">
    <property type="entry name" value="ERV_ALR"/>
    <property type="match status" value="1"/>
</dbReference>
<keyword evidence="10" id="KW-0812">Transmembrane</keyword>
<evidence type="ECO:0000256" key="4">
    <source>
        <dbReference type="ARBA" id="ARBA00022729"/>
    </source>
</evidence>
<dbReference type="GO" id="GO:0000139">
    <property type="term" value="C:Golgi membrane"/>
    <property type="evidence" value="ECO:0007669"/>
    <property type="project" value="TreeGrafter"/>
</dbReference>
<dbReference type="GO" id="GO:0016971">
    <property type="term" value="F:flavin-dependent sulfhydryl oxidase activity"/>
    <property type="evidence" value="ECO:0007669"/>
    <property type="project" value="InterPro"/>
</dbReference>
<evidence type="ECO:0000259" key="11">
    <source>
        <dbReference type="PROSITE" id="PS51324"/>
    </source>
</evidence>
<dbReference type="InterPro" id="IPR040986">
    <property type="entry name" value="QSOX_FAD-bd_dom"/>
</dbReference>
<dbReference type="STRING" id="103827.A0A158RB37"/>
<sequence length="511" mass="59406">DFYPFRIITVTFIRAFFIEFFSSWCGACVSYAPTYKKLANELKSWSSIVQIAAVDCADEKNLNLCREHQVDSFPSLRYFKYSSKNAKDAVLFVGDKYDLNKLPLEIAEFVKNDWSNQRPENWPTFDPVNHNIQFEEIWLSLPISVTHLLLAVENEPARTSWAVQLMDIMTALRHMLMIEIPRKAIIDNENLVALKSWIYTMKKYLPGTIGMRRLLFRLNSWINKISNEVTAEQWLQKINDLQGQLGQPLPSNTSYLACRGSAKHFRGFSCGIWTIIHAMSVQAYAIEKDNALFNANTDLIEPFHQFIWRFFSCAECARHFHEGVLKRNMSYVFSEDGVMWFWMTHNIVNKFIAKTGTEDPLFPKQQFPPKIICMECQNPAGFFDELAVFHFMLRYYSSVKTDSLRLVVNYKVNDFENGKLANMEVKHLSPDIPVGAFNVDAAEVAAEIHEMNQKHKWNQVGSGNYGGSSMKQSFSVLWLSMIAVVVLFVYMKYRQNRSKIWKTFYYNDYKL</sequence>
<evidence type="ECO:0000256" key="2">
    <source>
        <dbReference type="ARBA" id="ARBA00006041"/>
    </source>
</evidence>
<feature type="transmembrane region" description="Helical" evidence="10">
    <location>
        <begin position="474"/>
        <end position="493"/>
    </location>
</feature>
<reference evidence="15" key="1">
    <citation type="submission" date="2016-04" db="UniProtKB">
        <authorList>
            <consortium name="WormBaseParasite"/>
        </authorList>
    </citation>
    <scope>IDENTIFICATION</scope>
</reference>
<feature type="domain" description="ERV/ALR sulfhydryl oxidase" evidence="11">
    <location>
        <begin position="261"/>
        <end position="367"/>
    </location>
</feature>
<accession>A0A158RB37</accession>
<evidence type="ECO:0000313" key="15">
    <source>
        <dbReference type="WBParaSite" id="TCLT_0000183201-mRNA-1"/>
    </source>
</evidence>
<dbReference type="EC" id="1.8.3.2" evidence="10"/>
<dbReference type="InterPro" id="IPR042568">
    <property type="entry name" value="QSOX_FAD-bd_sf"/>
</dbReference>
<dbReference type="SUPFAM" id="SSF52833">
    <property type="entry name" value="Thioredoxin-like"/>
    <property type="match status" value="1"/>
</dbReference>
<dbReference type="InterPro" id="IPR013766">
    <property type="entry name" value="Thioredoxin_domain"/>
</dbReference>
<evidence type="ECO:0000256" key="6">
    <source>
        <dbReference type="ARBA" id="ARBA00023002"/>
    </source>
</evidence>
<dbReference type="InterPro" id="IPR017905">
    <property type="entry name" value="ERV/ALR_sulphydryl_oxidase"/>
</dbReference>
<dbReference type="PANTHER" id="PTHR22897:SF26">
    <property type="entry name" value="SULFHYDRYL OXIDASE"/>
    <property type="match status" value="1"/>
</dbReference>
<proteinExistence type="inferred from homology"/>
<evidence type="ECO:0000256" key="10">
    <source>
        <dbReference type="RuleBase" id="RU371123"/>
    </source>
</evidence>
<keyword evidence="10" id="KW-1133">Transmembrane helix</keyword>
<feature type="domain" description="Thioredoxin" evidence="12">
    <location>
        <begin position="1"/>
        <end position="112"/>
    </location>
</feature>
<keyword evidence="3 10" id="KW-0285">Flavoprotein</keyword>
<evidence type="ECO:0000256" key="3">
    <source>
        <dbReference type="ARBA" id="ARBA00022630"/>
    </source>
</evidence>
<evidence type="ECO:0000313" key="13">
    <source>
        <dbReference type="EMBL" id="VDM97477.1"/>
    </source>
</evidence>